<keyword evidence="3" id="KW-1185">Reference proteome</keyword>
<evidence type="ECO:0000313" key="3">
    <source>
        <dbReference type="Proteomes" id="UP001153269"/>
    </source>
</evidence>
<evidence type="ECO:0000256" key="1">
    <source>
        <dbReference type="SAM" id="MobiDB-lite"/>
    </source>
</evidence>
<name>A0A9N7ULQ7_PLEPL</name>
<protein>
    <submittedName>
        <fullName evidence="2">Uncharacterized protein</fullName>
    </submittedName>
</protein>
<feature type="region of interest" description="Disordered" evidence="1">
    <location>
        <begin position="1"/>
        <end position="58"/>
    </location>
</feature>
<reference evidence="2" key="1">
    <citation type="submission" date="2020-03" db="EMBL/GenBank/DDBJ databases">
        <authorList>
            <person name="Weist P."/>
        </authorList>
    </citation>
    <scope>NUCLEOTIDE SEQUENCE</scope>
</reference>
<feature type="region of interest" description="Disordered" evidence="1">
    <location>
        <begin position="170"/>
        <end position="225"/>
    </location>
</feature>
<comment type="caution">
    <text evidence="2">The sequence shown here is derived from an EMBL/GenBank/DDBJ whole genome shotgun (WGS) entry which is preliminary data.</text>
</comment>
<dbReference type="Proteomes" id="UP001153269">
    <property type="component" value="Unassembled WGS sequence"/>
</dbReference>
<evidence type="ECO:0000313" key="2">
    <source>
        <dbReference type="EMBL" id="CAB1432970.1"/>
    </source>
</evidence>
<dbReference type="AlphaFoldDB" id="A0A9N7ULQ7"/>
<gene>
    <name evidence="2" type="ORF">PLEPLA_LOCUS21058</name>
</gene>
<sequence length="291" mass="31619">MAGQRGGPFMLSDANGAQPPLISRRVPPPWGDCKQARGITPPSARLPGREDDSRSTNGVLRWGSSPFPLYNISRKEILEQLKRASAGFQFHTLTLVSTQPPLLIERKRCELEQRSRDIFIEWRGANKLKAGIAARNPRSFTGRRVELFGVQLCPAAAARARVGCYHGTTSPSGKVGDRLGPPTATHNFKESGSIIVKKASGRPRKSPAPAPGPSPKVDSAAGSGHHQCRACSGTTAGRCECICTHSEAKTLGGWPGVKKGRKKPLLSRKNIRDRLIFCQRPRRHYAAPEVP</sequence>
<accession>A0A9N7ULQ7</accession>
<organism evidence="2 3">
    <name type="scientific">Pleuronectes platessa</name>
    <name type="common">European plaice</name>
    <dbReference type="NCBI Taxonomy" id="8262"/>
    <lineage>
        <taxon>Eukaryota</taxon>
        <taxon>Metazoa</taxon>
        <taxon>Chordata</taxon>
        <taxon>Craniata</taxon>
        <taxon>Vertebrata</taxon>
        <taxon>Euteleostomi</taxon>
        <taxon>Actinopterygii</taxon>
        <taxon>Neopterygii</taxon>
        <taxon>Teleostei</taxon>
        <taxon>Neoteleostei</taxon>
        <taxon>Acanthomorphata</taxon>
        <taxon>Carangaria</taxon>
        <taxon>Pleuronectiformes</taxon>
        <taxon>Pleuronectoidei</taxon>
        <taxon>Pleuronectidae</taxon>
        <taxon>Pleuronectes</taxon>
    </lineage>
</organism>
<dbReference type="EMBL" id="CADEAL010001500">
    <property type="protein sequence ID" value="CAB1432970.1"/>
    <property type="molecule type" value="Genomic_DNA"/>
</dbReference>
<proteinExistence type="predicted"/>